<dbReference type="AlphaFoldDB" id="A0A9X1L4Z9"/>
<dbReference type="RefSeq" id="WP_226544369.1">
    <property type="nucleotide sequence ID" value="NZ_JAJAPW010000006.1"/>
</dbReference>
<evidence type="ECO:0000256" key="2">
    <source>
        <dbReference type="SAM" id="Phobius"/>
    </source>
</evidence>
<reference evidence="4" key="1">
    <citation type="submission" date="2021-10" db="EMBL/GenBank/DDBJ databases">
        <title>Tamlana sargassums sp. nov., and Tamlana laminarinivorans sp. nov., two new bacteria isolated from the brown alga.</title>
        <authorList>
            <person name="Li J."/>
        </authorList>
    </citation>
    <scope>NUCLEOTIDE SEQUENCE</scope>
    <source>
        <strain evidence="4">PT2-4</strain>
    </source>
</reference>
<dbReference type="SUPFAM" id="SSF74653">
    <property type="entry name" value="TolA/TonB C-terminal domain"/>
    <property type="match status" value="1"/>
</dbReference>
<keyword evidence="2" id="KW-0812">Transmembrane</keyword>
<sequence length="264" mass="29994">MRNLHNSHESTRQNGQNVKKSQKHDANLQKNTTLYFQIGLIVCLLSAFGLLEMKFKTETLSIGTVLPPDDDIEYVVNNFQVYQEHVAQKVTPKSKANTRFIEKYKEVDDNVEEEGVKDLIIPDTPKTTDSPIKPEDIDVVDIDVPVDIPVNFIQNVPIYPGCENEKTNDQRIKCMTSKISKIVQRKFNTDLASELGLYGKQVIQTQFTINKNGIITNVKTRAIHKDLESEAQRVINLLPEMTPGRQNNKNVGVIYTLPIVFQVQ</sequence>
<dbReference type="Pfam" id="PF03544">
    <property type="entry name" value="TonB_C"/>
    <property type="match status" value="1"/>
</dbReference>
<keyword evidence="5" id="KW-1185">Reference proteome</keyword>
<keyword evidence="2" id="KW-0472">Membrane</keyword>
<dbReference type="EMBL" id="JAJAPW010000006">
    <property type="protein sequence ID" value="MCB4799887.1"/>
    <property type="molecule type" value="Genomic_DNA"/>
</dbReference>
<accession>A0A9X1L4Z9</accession>
<evidence type="ECO:0000313" key="4">
    <source>
        <dbReference type="EMBL" id="MCB4799887.1"/>
    </source>
</evidence>
<name>A0A9X1L4Z9_9FLAO</name>
<gene>
    <name evidence="4" type="ORF">LG649_13615</name>
</gene>
<dbReference type="InterPro" id="IPR037682">
    <property type="entry name" value="TonB_C"/>
</dbReference>
<feature type="domain" description="TonB C-terminal" evidence="3">
    <location>
        <begin position="202"/>
        <end position="262"/>
    </location>
</feature>
<evidence type="ECO:0000259" key="3">
    <source>
        <dbReference type="Pfam" id="PF03544"/>
    </source>
</evidence>
<keyword evidence="2" id="KW-1133">Transmembrane helix</keyword>
<evidence type="ECO:0000313" key="5">
    <source>
        <dbReference type="Proteomes" id="UP001139199"/>
    </source>
</evidence>
<feature type="compositionally biased region" description="Basic and acidic residues" evidence="1">
    <location>
        <begin position="1"/>
        <end position="11"/>
    </location>
</feature>
<dbReference type="Proteomes" id="UP001139199">
    <property type="component" value="Unassembled WGS sequence"/>
</dbReference>
<protein>
    <submittedName>
        <fullName evidence="4">Energy transducer TonB</fullName>
    </submittedName>
</protein>
<proteinExistence type="predicted"/>
<organism evidence="4 5">
    <name type="scientific">Neotamlana laminarinivorans</name>
    <dbReference type="NCBI Taxonomy" id="2883124"/>
    <lineage>
        <taxon>Bacteria</taxon>
        <taxon>Pseudomonadati</taxon>
        <taxon>Bacteroidota</taxon>
        <taxon>Flavobacteriia</taxon>
        <taxon>Flavobacteriales</taxon>
        <taxon>Flavobacteriaceae</taxon>
        <taxon>Neotamlana</taxon>
    </lineage>
</organism>
<evidence type="ECO:0000256" key="1">
    <source>
        <dbReference type="SAM" id="MobiDB-lite"/>
    </source>
</evidence>
<comment type="caution">
    <text evidence="4">The sequence shown here is derived from an EMBL/GenBank/DDBJ whole genome shotgun (WGS) entry which is preliminary data.</text>
</comment>
<dbReference type="GO" id="GO:0055085">
    <property type="term" value="P:transmembrane transport"/>
    <property type="evidence" value="ECO:0007669"/>
    <property type="project" value="InterPro"/>
</dbReference>
<feature type="region of interest" description="Disordered" evidence="1">
    <location>
        <begin position="1"/>
        <end position="24"/>
    </location>
</feature>
<feature type="transmembrane region" description="Helical" evidence="2">
    <location>
        <begin position="34"/>
        <end position="51"/>
    </location>
</feature>
<dbReference type="Gene3D" id="3.30.1150.10">
    <property type="match status" value="1"/>
</dbReference>